<accession>C6Q0T5</accession>
<dbReference type="AlphaFoldDB" id="C6Q0T5"/>
<evidence type="ECO:0000313" key="2">
    <source>
        <dbReference type="Proteomes" id="UP000004198"/>
    </source>
</evidence>
<gene>
    <name evidence="1" type="ORF">CcarbDRAFT_4652</name>
</gene>
<reference evidence="1 2" key="1">
    <citation type="submission" date="2009-06" db="EMBL/GenBank/DDBJ databases">
        <title>The draft genome of Clostridium carboxidivorans P7.</title>
        <authorList>
            <consortium name="US DOE Joint Genome Institute (JGI-PGF)"/>
            <person name="Lucas S."/>
            <person name="Copeland A."/>
            <person name="Lapidus A."/>
            <person name="Glavina del Rio T."/>
            <person name="Tice H."/>
            <person name="Bruce D."/>
            <person name="Goodwin L."/>
            <person name="Pitluck S."/>
            <person name="Larimer F."/>
            <person name="Land M.L."/>
            <person name="Hauser L."/>
            <person name="Hemme C.L."/>
        </authorList>
    </citation>
    <scope>NUCLEOTIDE SEQUENCE [LARGE SCALE GENOMIC DNA]</scope>
    <source>
        <strain evidence="1 2">P7</strain>
    </source>
</reference>
<dbReference type="RefSeq" id="WP_007063537.1">
    <property type="nucleotide sequence ID" value="NZ_ACVI01000122.1"/>
</dbReference>
<protein>
    <submittedName>
        <fullName evidence="1">Uncharacterized protein</fullName>
    </submittedName>
</protein>
<keyword evidence="2" id="KW-1185">Reference proteome</keyword>
<name>C6Q0T5_9CLOT</name>
<dbReference type="EMBL" id="ACVI01000122">
    <property type="protein sequence ID" value="EET84903.1"/>
    <property type="molecule type" value="Genomic_DNA"/>
</dbReference>
<sequence length="64" mass="7485">MAQKKSYSRYFIILQEDEKGYSISSDKVASGYAKLELKNDKCKVSYYVTKLKKRKCSLLYAFNL</sequence>
<proteinExistence type="predicted"/>
<dbReference type="Proteomes" id="UP000004198">
    <property type="component" value="Unassembled WGS sequence"/>
</dbReference>
<organism evidence="1 2">
    <name type="scientific">Clostridium carboxidivorans P7</name>
    <dbReference type="NCBI Taxonomy" id="536227"/>
    <lineage>
        <taxon>Bacteria</taxon>
        <taxon>Bacillati</taxon>
        <taxon>Bacillota</taxon>
        <taxon>Clostridia</taxon>
        <taxon>Eubacteriales</taxon>
        <taxon>Clostridiaceae</taxon>
        <taxon>Clostridium</taxon>
    </lineage>
</organism>
<comment type="caution">
    <text evidence="1">The sequence shown here is derived from an EMBL/GenBank/DDBJ whole genome shotgun (WGS) entry which is preliminary data.</text>
</comment>
<evidence type="ECO:0000313" key="1">
    <source>
        <dbReference type="EMBL" id="EET84903.1"/>
    </source>
</evidence>